<comment type="caution">
    <text evidence="8">The sequence shown here is derived from an EMBL/GenBank/DDBJ whole genome shotgun (WGS) entry which is preliminary data.</text>
</comment>
<dbReference type="SUPFAM" id="SSF53335">
    <property type="entry name" value="S-adenosyl-L-methionine-dependent methyltransferases"/>
    <property type="match status" value="1"/>
</dbReference>
<dbReference type="PANTHER" id="PTHR10629">
    <property type="entry name" value="CYTOSINE-SPECIFIC METHYLTRANSFERASE"/>
    <property type="match status" value="1"/>
</dbReference>
<proteinExistence type="inferred from homology"/>
<dbReference type="InterPro" id="IPR018117">
    <property type="entry name" value="C5_DNA_meth_AS"/>
</dbReference>
<evidence type="ECO:0000256" key="7">
    <source>
        <dbReference type="SAM" id="MobiDB-lite"/>
    </source>
</evidence>
<dbReference type="Gene3D" id="3.40.50.150">
    <property type="entry name" value="Vaccinia Virus protein VP39"/>
    <property type="match status" value="1"/>
</dbReference>
<dbReference type="Gene3D" id="3.90.120.10">
    <property type="entry name" value="DNA Methylase, subunit A, domain 2"/>
    <property type="match status" value="1"/>
</dbReference>
<dbReference type="InterPro" id="IPR031303">
    <property type="entry name" value="C5_meth_CS"/>
</dbReference>
<comment type="similarity">
    <text evidence="6">Belongs to the class I-like SAM-binding methyltransferase superfamily. C5-methyltransferase family.</text>
</comment>
<gene>
    <name evidence="8" type="ORF">IGS67_06710</name>
</gene>
<dbReference type="EMBL" id="JACZDF010000003">
    <property type="protein sequence ID" value="MBD9699182.1"/>
    <property type="molecule type" value="Genomic_DNA"/>
</dbReference>
<feature type="region of interest" description="Disordered" evidence="7">
    <location>
        <begin position="248"/>
        <end position="284"/>
    </location>
</feature>
<dbReference type="InterPro" id="IPR050390">
    <property type="entry name" value="C5-Methyltransferase"/>
</dbReference>
<evidence type="ECO:0000313" key="8">
    <source>
        <dbReference type="EMBL" id="MBD9699182.1"/>
    </source>
</evidence>
<dbReference type="PANTHER" id="PTHR10629:SF52">
    <property type="entry name" value="DNA (CYTOSINE-5)-METHYLTRANSFERASE 1"/>
    <property type="match status" value="1"/>
</dbReference>
<dbReference type="RefSeq" id="WP_192279046.1">
    <property type="nucleotide sequence ID" value="NZ_JACZDF010000003.1"/>
</dbReference>
<feature type="active site" evidence="6">
    <location>
        <position position="101"/>
    </location>
</feature>
<dbReference type="GO" id="GO:0008168">
    <property type="term" value="F:methyltransferase activity"/>
    <property type="evidence" value="ECO:0007669"/>
    <property type="project" value="UniProtKB-KW"/>
</dbReference>
<dbReference type="Pfam" id="PF00145">
    <property type="entry name" value="DNA_methylase"/>
    <property type="match status" value="2"/>
</dbReference>
<evidence type="ECO:0000256" key="4">
    <source>
        <dbReference type="ARBA" id="ARBA00022691"/>
    </source>
</evidence>
<evidence type="ECO:0000256" key="3">
    <source>
        <dbReference type="ARBA" id="ARBA00022679"/>
    </source>
</evidence>
<accession>A0ABR9DPY7</accession>
<dbReference type="PROSITE" id="PS00094">
    <property type="entry name" value="C5_MTASE_1"/>
    <property type="match status" value="1"/>
</dbReference>
<dbReference type="Proteomes" id="UP000642107">
    <property type="component" value="Unassembled WGS sequence"/>
</dbReference>
<reference evidence="8 9" key="1">
    <citation type="submission" date="2020-09" db="EMBL/GenBank/DDBJ databases">
        <title>Flavimobilis rhizosphaerae sp. nov., isolated from rhizosphere soil of Spartina alterniflora.</title>
        <authorList>
            <person name="Hanqin C."/>
        </authorList>
    </citation>
    <scope>NUCLEOTIDE SEQUENCE [LARGE SCALE GENOMIC DNA]</scope>
    <source>
        <strain evidence="8 9">GY 10621</strain>
    </source>
</reference>
<dbReference type="PRINTS" id="PR00105">
    <property type="entry name" value="C5METTRFRASE"/>
</dbReference>
<evidence type="ECO:0000256" key="1">
    <source>
        <dbReference type="ARBA" id="ARBA00011975"/>
    </source>
</evidence>
<dbReference type="GO" id="GO:0032259">
    <property type="term" value="P:methylation"/>
    <property type="evidence" value="ECO:0007669"/>
    <property type="project" value="UniProtKB-KW"/>
</dbReference>
<dbReference type="PROSITE" id="PS00095">
    <property type="entry name" value="C5_MTASE_2"/>
    <property type="match status" value="1"/>
</dbReference>
<keyword evidence="5" id="KW-0680">Restriction system</keyword>
<keyword evidence="2 6" id="KW-0489">Methyltransferase</keyword>
<name>A0ABR9DPY7_9MICO</name>
<evidence type="ECO:0000256" key="6">
    <source>
        <dbReference type="PROSITE-ProRule" id="PRU01016"/>
    </source>
</evidence>
<dbReference type="EC" id="2.1.1.37" evidence="1"/>
<evidence type="ECO:0000256" key="5">
    <source>
        <dbReference type="ARBA" id="ARBA00022747"/>
    </source>
</evidence>
<evidence type="ECO:0000313" key="9">
    <source>
        <dbReference type="Proteomes" id="UP000642107"/>
    </source>
</evidence>
<keyword evidence="9" id="KW-1185">Reference proteome</keyword>
<organism evidence="8 9">
    <name type="scientific">Flavimobilis rhizosphaerae</name>
    <dbReference type="NCBI Taxonomy" id="2775421"/>
    <lineage>
        <taxon>Bacteria</taxon>
        <taxon>Bacillati</taxon>
        <taxon>Actinomycetota</taxon>
        <taxon>Actinomycetes</taxon>
        <taxon>Micrococcales</taxon>
        <taxon>Jonesiaceae</taxon>
        <taxon>Flavimobilis</taxon>
    </lineage>
</organism>
<dbReference type="InterPro" id="IPR001525">
    <property type="entry name" value="C5_MeTfrase"/>
</dbReference>
<dbReference type="PROSITE" id="PS51679">
    <property type="entry name" value="SAM_MT_C5"/>
    <property type="match status" value="1"/>
</dbReference>
<sequence length="506" mass="54830">MSATRPSSELIRVLDLFAGCGGLTEGLHSFEPNDGDGPVFRTVGAVEWNEAAASTYAANFGAGSRRAASGPGPVVHCGDITGWLPDSSLGVIDVVVGGPPCQGFSGLNREKTGAERNSLWQEFIRVVVATRPKVFVIENVDRFVRSPEFADLRARIGEGDLKDYVLVPPSGNWSGGDEVEEARRLLLNAADFGALQARRRAIVIGVRTDAGILPQTFHYPVPTHARPRPGTDTVAALLDAPGLPQWRSASEVLGSPSPTQGVEFPGGRERDLGEPFGTQPGPFRTRELHITRNPEAVSLARYRAIPPEGNRKDLRGRYLCRFEDGSSLIIAKSADYRGDEGQLKPFGAYRVVEAGVASGRSLDVRPSSDQRVPVSSGSPRSIAEMFRVSVHDGGQVRPATIEYLSTPSWDRHDAGSGDVMGRLRLDHPSVTIRTEFFKPEKGRYLHPTEDRPITHYEAAKLQGFPDDFVWHGSKTEIAKQIGNAVPVPLGRAIAGAIYNYLRPKGS</sequence>
<dbReference type="InterPro" id="IPR029063">
    <property type="entry name" value="SAM-dependent_MTases_sf"/>
</dbReference>
<protein>
    <recommendedName>
        <fullName evidence="1">DNA (cytosine-5-)-methyltransferase</fullName>
        <ecNumber evidence="1">2.1.1.37</ecNumber>
    </recommendedName>
</protein>
<keyword evidence="4 6" id="KW-0949">S-adenosyl-L-methionine</keyword>
<evidence type="ECO:0000256" key="2">
    <source>
        <dbReference type="ARBA" id="ARBA00022603"/>
    </source>
</evidence>
<keyword evidence="3 6" id="KW-0808">Transferase</keyword>